<feature type="compositionally biased region" description="Low complexity" evidence="1">
    <location>
        <begin position="186"/>
        <end position="201"/>
    </location>
</feature>
<organism evidence="3 4">
    <name type="scientific">Ensete ventricosum</name>
    <name type="common">Abyssinian banana</name>
    <name type="synonym">Musa ensete</name>
    <dbReference type="NCBI Taxonomy" id="4639"/>
    <lineage>
        <taxon>Eukaryota</taxon>
        <taxon>Viridiplantae</taxon>
        <taxon>Streptophyta</taxon>
        <taxon>Embryophyta</taxon>
        <taxon>Tracheophyta</taxon>
        <taxon>Spermatophyta</taxon>
        <taxon>Magnoliopsida</taxon>
        <taxon>Liliopsida</taxon>
        <taxon>Zingiberales</taxon>
        <taxon>Musaceae</taxon>
        <taxon>Ensete</taxon>
    </lineage>
</organism>
<gene>
    <name evidence="3" type="ORF">B296_00028715</name>
</gene>
<name>A0A427AA35_ENSVE</name>
<reference evidence="3 4" key="1">
    <citation type="journal article" date="2014" name="Agronomy (Basel)">
        <title>A Draft Genome Sequence for Ensete ventricosum, the Drought-Tolerant Tree Against Hunger.</title>
        <authorList>
            <person name="Harrison J."/>
            <person name="Moore K.A."/>
            <person name="Paszkiewicz K."/>
            <person name="Jones T."/>
            <person name="Grant M."/>
            <person name="Ambacheew D."/>
            <person name="Muzemil S."/>
            <person name="Studholme D.J."/>
        </authorList>
    </citation>
    <scope>NUCLEOTIDE SEQUENCE [LARGE SCALE GENOMIC DNA]</scope>
</reference>
<feature type="compositionally biased region" description="Polar residues" evidence="1">
    <location>
        <begin position="291"/>
        <end position="312"/>
    </location>
</feature>
<proteinExistence type="predicted"/>
<dbReference type="AlphaFoldDB" id="A0A427AA35"/>
<comment type="caution">
    <text evidence="3">The sequence shown here is derived from an EMBL/GenBank/DDBJ whole genome shotgun (WGS) entry which is preliminary data.</text>
</comment>
<evidence type="ECO:0000256" key="2">
    <source>
        <dbReference type="SAM" id="SignalP"/>
    </source>
</evidence>
<feature type="region of interest" description="Disordered" evidence="1">
    <location>
        <begin position="290"/>
        <end position="387"/>
    </location>
</feature>
<dbReference type="EMBL" id="AMZH03003195">
    <property type="protein sequence ID" value="RRT73090.1"/>
    <property type="molecule type" value="Genomic_DNA"/>
</dbReference>
<feature type="chain" id="PRO_5019508863" evidence="2">
    <location>
        <begin position="23"/>
        <end position="507"/>
    </location>
</feature>
<evidence type="ECO:0000313" key="4">
    <source>
        <dbReference type="Proteomes" id="UP000287651"/>
    </source>
</evidence>
<evidence type="ECO:0000313" key="3">
    <source>
        <dbReference type="EMBL" id="RRT73090.1"/>
    </source>
</evidence>
<accession>A0A427AA35</accession>
<dbReference type="Proteomes" id="UP000287651">
    <property type="component" value="Unassembled WGS sequence"/>
</dbReference>
<protein>
    <submittedName>
        <fullName evidence="3">Uncharacterized protein</fullName>
    </submittedName>
</protein>
<feature type="signal peptide" evidence="2">
    <location>
        <begin position="1"/>
        <end position="22"/>
    </location>
</feature>
<keyword evidence="2" id="KW-0732">Signal</keyword>
<feature type="compositionally biased region" description="Low complexity" evidence="1">
    <location>
        <begin position="162"/>
        <end position="178"/>
    </location>
</feature>
<feature type="compositionally biased region" description="Basic and acidic residues" evidence="1">
    <location>
        <begin position="319"/>
        <end position="345"/>
    </location>
</feature>
<evidence type="ECO:0000256" key="1">
    <source>
        <dbReference type="SAM" id="MobiDB-lite"/>
    </source>
</evidence>
<sequence length="507" mass="54900">MLTRRVVARTLGLTFAVTSGVAESYGESVGAEVWGKGMARHVTLMPRAAVVGLVCRPDASTSDADAAAEGKITSVSRSGSLFLRGLKSLLDLFLRSHQKLVHCYRRAWPRLVTSASTDGTSRDAQLGKRLKDWPRYTTRAITARFPSSSLVPQVGMASSPSFSVSSFSTNSSSSISPPRAEERRPSVSSGNESGPPSSSSGAITRVDAKALQALEAIKSFHYFDSVITFESLASIRKRYSVSDKYILHAPRLGQHPYHPCPGGFNIPVDALEHELDAWQSQGRRGALGNRFLSSAPASTPVSRAESGSTSEVQEIPIEEATRLSGEEGRGVPEVPRKRQAEDSAGHRKKDRHKSHQEADRSATKGKGPVDTAEEPPTPRRKPKSVRELCSASVGVDGRDYHAIRICSLPECAPDAPLDIDLTPLTHGMWVWLDGEASTRYIRGTLIPRLASDLYTLSSEVLMDGATKAMVLVSFLSAHLYLRFASYSTLTSLLDHCVAEPALPHDLV</sequence>
<feature type="region of interest" description="Disordered" evidence="1">
    <location>
        <begin position="162"/>
        <end position="203"/>
    </location>
</feature>